<proteinExistence type="predicted"/>
<keyword evidence="2 4" id="KW-0238">DNA-binding</keyword>
<accession>A0A3B0AJL5</accession>
<dbReference type="EMBL" id="RBAM01000046">
    <property type="protein sequence ID" value="RKN59427.1"/>
    <property type="molecule type" value="Genomic_DNA"/>
</dbReference>
<dbReference type="InterPro" id="IPR040611">
    <property type="entry name" value="AlkX_C"/>
</dbReference>
<name>A0A3B0AJL5_9ACTN</name>
<keyword evidence="7" id="KW-1185">Reference proteome</keyword>
<reference evidence="6 7" key="1">
    <citation type="journal article" date="2015" name="Antonie Van Leeuwenhoek">
        <title>Streptomyces klenkii sp. nov., isolated from deep marine sediment.</title>
        <authorList>
            <person name="Veyisoglu A."/>
            <person name="Sahin N."/>
        </authorList>
    </citation>
    <scope>NUCLEOTIDE SEQUENCE [LARGE SCALE GENOMIC DNA]</scope>
    <source>
        <strain evidence="6 7">KCTC 29202</strain>
    </source>
</reference>
<comment type="caution">
    <text evidence="6">The sequence shown here is derived from an EMBL/GenBank/DDBJ whole genome shotgun (WGS) entry which is preliminary data.</text>
</comment>
<dbReference type="PANTHER" id="PTHR30055:SF234">
    <property type="entry name" value="HTH-TYPE TRANSCRIPTIONAL REGULATOR BETI"/>
    <property type="match status" value="1"/>
</dbReference>
<dbReference type="GO" id="GO:0000976">
    <property type="term" value="F:transcription cis-regulatory region binding"/>
    <property type="evidence" value="ECO:0007669"/>
    <property type="project" value="TreeGrafter"/>
</dbReference>
<dbReference type="GO" id="GO:0003700">
    <property type="term" value="F:DNA-binding transcription factor activity"/>
    <property type="evidence" value="ECO:0007669"/>
    <property type="project" value="TreeGrafter"/>
</dbReference>
<feature type="DNA-binding region" description="H-T-H motif" evidence="4">
    <location>
        <begin position="33"/>
        <end position="52"/>
    </location>
</feature>
<dbReference type="Gene3D" id="1.10.357.10">
    <property type="entry name" value="Tetracycline Repressor, domain 2"/>
    <property type="match status" value="1"/>
</dbReference>
<dbReference type="InterPro" id="IPR009057">
    <property type="entry name" value="Homeodomain-like_sf"/>
</dbReference>
<evidence type="ECO:0000259" key="5">
    <source>
        <dbReference type="PROSITE" id="PS50977"/>
    </source>
</evidence>
<evidence type="ECO:0000256" key="4">
    <source>
        <dbReference type="PROSITE-ProRule" id="PRU00335"/>
    </source>
</evidence>
<dbReference type="OrthoDB" id="4371863at2"/>
<evidence type="ECO:0000313" key="7">
    <source>
        <dbReference type="Proteomes" id="UP000270343"/>
    </source>
</evidence>
<evidence type="ECO:0000256" key="1">
    <source>
        <dbReference type="ARBA" id="ARBA00023015"/>
    </source>
</evidence>
<keyword evidence="3" id="KW-0804">Transcription</keyword>
<gene>
    <name evidence="6" type="ORF">D7231_34375</name>
</gene>
<keyword evidence="1" id="KW-0805">Transcription regulation</keyword>
<dbReference type="PROSITE" id="PS50977">
    <property type="entry name" value="HTH_TETR_2"/>
    <property type="match status" value="1"/>
</dbReference>
<dbReference type="Pfam" id="PF18556">
    <property type="entry name" value="TetR_C_35"/>
    <property type="match status" value="1"/>
</dbReference>
<evidence type="ECO:0000256" key="2">
    <source>
        <dbReference type="ARBA" id="ARBA00023125"/>
    </source>
</evidence>
<dbReference type="PANTHER" id="PTHR30055">
    <property type="entry name" value="HTH-TYPE TRANSCRIPTIONAL REGULATOR RUTR"/>
    <property type="match status" value="1"/>
</dbReference>
<dbReference type="InterPro" id="IPR001647">
    <property type="entry name" value="HTH_TetR"/>
</dbReference>
<dbReference type="PRINTS" id="PR00455">
    <property type="entry name" value="HTHTETR"/>
</dbReference>
<dbReference type="Proteomes" id="UP000270343">
    <property type="component" value="Unassembled WGS sequence"/>
</dbReference>
<dbReference type="RefSeq" id="WP_120760254.1">
    <property type="nucleotide sequence ID" value="NZ_RBAM01000046.1"/>
</dbReference>
<feature type="domain" description="HTH tetR-type" evidence="5">
    <location>
        <begin position="10"/>
        <end position="70"/>
    </location>
</feature>
<dbReference type="Pfam" id="PF00440">
    <property type="entry name" value="TetR_N"/>
    <property type="match status" value="1"/>
</dbReference>
<protein>
    <submittedName>
        <fullName evidence="6">TetR/AcrR family transcriptional regulator</fullName>
    </submittedName>
</protein>
<sequence>MTRFRESVRSLLREQVLNAAYDLVAAEGWNKLRLAPVARAAGISRQTLYNEFGSKQDLGEALVERETERFMLGIQQELDANRNSLEAAVGAAIAFTLQESLDNSLIKAILTASRGGEDDLLAYLTTQREPVFDTATAVLEAYIAEAWPDIDPESRSLTIEVMVRLTISHMVQPVASPQETARRLALIAHRTAYSASGQSTGN</sequence>
<dbReference type="InterPro" id="IPR050109">
    <property type="entry name" value="HTH-type_TetR-like_transc_reg"/>
</dbReference>
<organism evidence="6 7">
    <name type="scientific">Streptomyces klenkii</name>
    <dbReference type="NCBI Taxonomy" id="1420899"/>
    <lineage>
        <taxon>Bacteria</taxon>
        <taxon>Bacillati</taxon>
        <taxon>Actinomycetota</taxon>
        <taxon>Actinomycetes</taxon>
        <taxon>Kitasatosporales</taxon>
        <taxon>Streptomycetaceae</taxon>
        <taxon>Streptomyces</taxon>
    </lineage>
</organism>
<dbReference type="SUPFAM" id="SSF46689">
    <property type="entry name" value="Homeodomain-like"/>
    <property type="match status" value="1"/>
</dbReference>
<dbReference type="AlphaFoldDB" id="A0A3B0AJL5"/>
<evidence type="ECO:0000313" key="6">
    <source>
        <dbReference type="EMBL" id="RKN59427.1"/>
    </source>
</evidence>
<evidence type="ECO:0000256" key="3">
    <source>
        <dbReference type="ARBA" id="ARBA00023163"/>
    </source>
</evidence>